<sequence>MKSPLVSIIITCFNRQTYIAQAIESALNQTMLHHEIIVIDDGSTDDSAKVVQAYGNRVQYFHQHNQGASKAKNVGVERACGEYISFLDSDDFWPSDKLQIQLKHFTQSPAVDILHGYAQQFVDADLTPEEKAQLFCPPEPMAAPVSGTLLVRKEVFKRVGGFREDLLVGIDIEWHLRAKSMGLRIETLPDILLHRRIHKTNSGATHRTARQQHLSILKEHLDRRRQAMGEK</sequence>
<dbReference type="PANTHER" id="PTHR22916:SF3">
    <property type="entry name" value="UDP-GLCNAC:BETAGAL BETA-1,3-N-ACETYLGLUCOSAMINYLTRANSFERASE-LIKE PROTEIN 1"/>
    <property type="match status" value="1"/>
</dbReference>
<dbReference type="InterPro" id="IPR001173">
    <property type="entry name" value="Glyco_trans_2-like"/>
</dbReference>
<feature type="domain" description="Glycosyltransferase 2-like" evidence="1">
    <location>
        <begin position="7"/>
        <end position="122"/>
    </location>
</feature>
<dbReference type="Proteomes" id="UP001549320">
    <property type="component" value="Unassembled WGS sequence"/>
</dbReference>
<dbReference type="InterPro" id="IPR029044">
    <property type="entry name" value="Nucleotide-diphossugar_trans"/>
</dbReference>
<proteinExistence type="predicted"/>
<dbReference type="PANTHER" id="PTHR22916">
    <property type="entry name" value="GLYCOSYLTRANSFERASE"/>
    <property type="match status" value="1"/>
</dbReference>
<evidence type="ECO:0000313" key="3">
    <source>
        <dbReference type="Proteomes" id="UP001549320"/>
    </source>
</evidence>
<dbReference type="EMBL" id="JBEPSH010000008">
    <property type="protein sequence ID" value="MET4579152.1"/>
    <property type="molecule type" value="Genomic_DNA"/>
</dbReference>
<dbReference type="CDD" id="cd00761">
    <property type="entry name" value="Glyco_tranf_GTA_type"/>
    <property type="match status" value="1"/>
</dbReference>
<dbReference type="Gene3D" id="3.90.550.10">
    <property type="entry name" value="Spore Coat Polysaccharide Biosynthesis Protein SpsA, Chain A"/>
    <property type="match status" value="1"/>
</dbReference>
<name>A0ABV2QDN0_9BURK</name>
<dbReference type="Pfam" id="PF00535">
    <property type="entry name" value="Glycos_transf_2"/>
    <property type="match status" value="1"/>
</dbReference>
<dbReference type="RefSeq" id="WP_354446972.1">
    <property type="nucleotide sequence ID" value="NZ_JBEPSH010000008.1"/>
</dbReference>
<protein>
    <submittedName>
        <fullName evidence="2">Glycosyltransferase involved in cell wall biosynthesis</fullName>
    </submittedName>
</protein>
<dbReference type="SUPFAM" id="SSF53448">
    <property type="entry name" value="Nucleotide-diphospho-sugar transferases"/>
    <property type="match status" value="1"/>
</dbReference>
<keyword evidence="3" id="KW-1185">Reference proteome</keyword>
<comment type="caution">
    <text evidence="2">The sequence shown here is derived from an EMBL/GenBank/DDBJ whole genome shotgun (WGS) entry which is preliminary data.</text>
</comment>
<evidence type="ECO:0000313" key="2">
    <source>
        <dbReference type="EMBL" id="MET4579152.1"/>
    </source>
</evidence>
<gene>
    <name evidence="2" type="ORF">ABIE13_004275</name>
</gene>
<organism evidence="2 3">
    <name type="scientific">Ottowia thiooxydans</name>
    <dbReference type="NCBI Taxonomy" id="219182"/>
    <lineage>
        <taxon>Bacteria</taxon>
        <taxon>Pseudomonadati</taxon>
        <taxon>Pseudomonadota</taxon>
        <taxon>Betaproteobacteria</taxon>
        <taxon>Burkholderiales</taxon>
        <taxon>Comamonadaceae</taxon>
        <taxon>Ottowia</taxon>
    </lineage>
</organism>
<evidence type="ECO:0000259" key="1">
    <source>
        <dbReference type="Pfam" id="PF00535"/>
    </source>
</evidence>
<accession>A0ABV2QDN0</accession>
<reference evidence="2 3" key="1">
    <citation type="submission" date="2024-06" db="EMBL/GenBank/DDBJ databases">
        <title>Sorghum-associated microbial communities from plants grown in Nebraska, USA.</title>
        <authorList>
            <person name="Schachtman D."/>
        </authorList>
    </citation>
    <scope>NUCLEOTIDE SEQUENCE [LARGE SCALE GENOMIC DNA]</scope>
    <source>
        <strain evidence="2 3">2709</strain>
    </source>
</reference>